<dbReference type="EC" id="2.3.2.27" evidence="9"/>
<keyword evidence="4 6" id="KW-0472">Membrane</keyword>
<gene>
    <name evidence="9" type="ORF">MEDL_2926</name>
</gene>
<feature type="transmembrane region" description="Helical" evidence="6">
    <location>
        <begin position="571"/>
        <end position="591"/>
    </location>
</feature>
<dbReference type="GO" id="GO:0061630">
    <property type="term" value="F:ubiquitin protein ligase activity"/>
    <property type="evidence" value="ECO:0007669"/>
    <property type="project" value="UniProtKB-EC"/>
</dbReference>
<evidence type="ECO:0000256" key="4">
    <source>
        <dbReference type="ARBA" id="ARBA00023136"/>
    </source>
</evidence>
<sequence>MHVNDNNSNYGVEQTSDDSVDQTSGDSGDQTSGYNADQNSDDSVDQNSHDSVDQTSDDSVFVEINDAHLTRSNSDSDSESGNDQKKKPDGDGEGDALLGEGIKFRNKPKKENHCLGCPDGICRFIGKHCYSFFTGPSDSYTPIKTALGFPFGFLLAYGLYFALIVPMQLEEQTRHFLGGFLILGVSCGYALSVELRCIVCLLIPIFFGKEGRSYISAIAITYLISGPVQNIMDNGKEITRTLSCAAELSANHTRAKWELKMKPLEDAMKQWQAEGMYMNKVVNRVDSAFAPMKKEVRDQEDASIMEAKTAKVDKLTGNKRGNRLSKIHQKNKSSNRDSREKQTERKFRTKMDLQCENVWNEGVLRCRDKFKDLEKRCLKTIPFIGYLLCLPMKMTFFCEIIRLIPGAAGMDCDAMDVVEPGFGETYVASEDMVNVMDENFEVNLQYKLVQSKEGLDYTSVEEIRKGTMNEFKQREQLINMFKKLLKCLLGFTFLRVIYSSYKYNKKYLSDFSFDNIYVSDYFKHIDKRRNAQEKRGLLPLKKSEKKCLVFPWSPKLMSAEKKKLNKGTFMILMRCLITGVVLYSDYLLFTVMDIIRRHSRVDYAQFGKHHIMVQVFGKGFMSNIVRMFIKSFDAKHEVNEVSTNYECLPRPVSMDNKYIFYIYGCFGAVWLLMIVESYGLRIRRLVAAFFYRKKKTSLLGSFRKEFPALCGWLKRFESAKETCLICSEPESLRFVRCKTKGCPFGYCFECWEDVNFRCYACMHEDSDDSDLTEDESESSGEEEI</sequence>
<dbReference type="Pfam" id="PF07782">
    <property type="entry name" value="DC_STAMP"/>
    <property type="match status" value="1"/>
</dbReference>
<organism evidence="9 10">
    <name type="scientific">Mytilus edulis</name>
    <name type="common">Blue mussel</name>
    <dbReference type="NCBI Taxonomy" id="6550"/>
    <lineage>
        <taxon>Eukaryota</taxon>
        <taxon>Metazoa</taxon>
        <taxon>Spiralia</taxon>
        <taxon>Lophotrochozoa</taxon>
        <taxon>Mollusca</taxon>
        <taxon>Bivalvia</taxon>
        <taxon>Autobranchia</taxon>
        <taxon>Pteriomorphia</taxon>
        <taxon>Mytilida</taxon>
        <taxon>Mytiloidea</taxon>
        <taxon>Mytilidae</taxon>
        <taxon>Mytilinae</taxon>
        <taxon>Mytilus</taxon>
    </lineage>
</organism>
<dbReference type="GO" id="GO:0016020">
    <property type="term" value="C:membrane"/>
    <property type="evidence" value="ECO:0007669"/>
    <property type="project" value="UniProtKB-SubCell"/>
</dbReference>
<keyword evidence="9" id="KW-0012">Acyltransferase</keyword>
<dbReference type="InterPro" id="IPR012858">
    <property type="entry name" value="DC_STAMP-like"/>
</dbReference>
<feature type="transmembrane region" description="Helical" evidence="6">
    <location>
        <begin position="658"/>
        <end position="675"/>
    </location>
</feature>
<keyword evidence="10" id="KW-1185">Reference proteome</keyword>
<feature type="compositionally biased region" description="Basic and acidic residues" evidence="5">
    <location>
        <begin position="334"/>
        <end position="346"/>
    </location>
</feature>
<dbReference type="Proteomes" id="UP000683360">
    <property type="component" value="Unassembled WGS sequence"/>
</dbReference>
<evidence type="ECO:0000256" key="6">
    <source>
        <dbReference type="SAM" id="Phobius"/>
    </source>
</evidence>
<evidence type="ECO:0000256" key="5">
    <source>
        <dbReference type="SAM" id="MobiDB-lite"/>
    </source>
</evidence>
<dbReference type="EMBL" id="CAJPWZ010000169">
    <property type="protein sequence ID" value="CAG2187448.1"/>
    <property type="molecule type" value="Genomic_DNA"/>
</dbReference>
<feature type="compositionally biased region" description="Low complexity" evidence="5">
    <location>
        <begin position="72"/>
        <end position="81"/>
    </location>
</feature>
<name>A0A8S3PU44_MYTED</name>
<feature type="transmembrane region" description="Helical" evidence="6">
    <location>
        <begin position="146"/>
        <end position="165"/>
    </location>
</feature>
<evidence type="ECO:0000259" key="8">
    <source>
        <dbReference type="Pfam" id="PF26037"/>
    </source>
</evidence>
<feature type="compositionally biased region" description="Polar residues" evidence="5">
    <location>
        <begin position="1"/>
        <end position="14"/>
    </location>
</feature>
<keyword evidence="3 6" id="KW-1133">Transmembrane helix</keyword>
<feature type="region of interest" description="Disordered" evidence="5">
    <location>
        <begin position="318"/>
        <end position="346"/>
    </location>
</feature>
<evidence type="ECO:0000256" key="3">
    <source>
        <dbReference type="ARBA" id="ARBA00022989"/>
    </source>
</evidence>
<dbReference type="AlphaFoldDB" id="A0A8S3PU44"/>
<feature type="compositionally biased region" description="Basic residues" evidence="5">
    <location>
        <begin position="320"/>
        <end position="333"/>
    </location>
</feature>
<evidence type="ECO:0000313" key="10">
    <source>
        <dbReference type="Proteomes" id="UP000683360"/>
    </source>
</evidence>
<reference evidence="9" key="1">
    <citation type="submission" date="2021-03" db="EMBL/GenBank/DDBJ databases">
        <authorList>
            <person name="Bekaert M."/>
        </authorList>
    </citation>
    <scope>NUCLEOTIDE SEQUENCE</scope>
</reference>
<proteinExistence type="predicted"/>
<evidence type="ECO:0000259" key="7">
    <source>
        <dbReference type="Pfam" id="PF07782"/>
    </source>
</evidence>
<dbReference type="OrthoDB" id="5985669at2759"/>
<dbReference type="InterPro" id="IPR058842">
    <property type="entry name" value="DCST1_C"/>
</dbReference>
<dbReference type="PANTHER" id="PTHR21041">
    <property type="entry name" value="DENDRITIC CELL-SPECIFIC TRANSMEMBRANE PROTEIN"/>
    <property type="match status" value="1"/>
</dbReference>
<dbReference type="InterPro" id="IPR051856">
    <property type="entry name" value="CSR-E3_Ligase_Protein"/>
</dbReference>
<dbReference type="Pfam" id="PF26037">
    <property type="entry name" value="zf-RING_DCST1_C"/>
    <property type="match status" value="1"/>
</dbReference>
<evidence type="ECO:0000256" key="2">
    <source>
        <dbReference type="ARBA" id="ARBA00022692"/>
    </source>
</evidence>
<feature type="domain" description="Dendritic cell-specific transmembrane protein-like" evidence="7">
    <location>
        <begin position="513"/>
        <end position="695"/>
    </location>
</feature>
<evidence type="ECO:0000313" key="9">
    <source>
        <dbReference type="EMBL" id="CAG2187448.1"/>
    </source>
</evidence>
<feature type="compositionally biased region" description="Polar residues" evidence="5">
    <location>
        <begin position="21"/>
        <end position="36"/>
    </location>
</feature>
<keyword evidence="9" id="KW-0808">Transferase</keyword>
<feature type="region of interest" description="Disordered" evidence="5">
    <location>
        <begin position="1"/>
        <end position="98"/>
    </location>
</feature>
<comment type="caution">
    <text evidence="9">The sequence shown here is derived from an EMBL/GenBank/DDBJ whole genome shotgun (WGS) entry which is preliminary data.</text>
</comment>
<protein>
    <submittedName>
        <fullName evidence="9">DCST1</fullName>
        <ecNumber evidence="9">2.3.2.27</ecNumber>
    </submittedName>
</protein>
<evidence type="ECO:0000256" key="1">
    <source>
        <dbReference type="ARBA" id="ARBA00004141"/>
    </source>
</evidence>
<feature type="domain" description="E3 ubiquitin-protein ligase DCST1-like C-terminal" evidence="8">
    <location>
        <begin position="722"/>
        <end position="763"/>
    </location>
</feature>
<dbReference type="PANTHER" id="PTHR21041:SF17">
    <property type="entry name" value="E3 UBIQUITIN-PROTEIN LIGASE DCST1"/>
    <property type="match status" value="1"/>
</dbReference>
<keyword evidence="2 6" id="KW-0812">Transmembrane</keyword>
<accession>A0A8S3PU44</accession>
<comment type="subcellular location">
    <subcellularLocation>
        <location evidence="1">Membrane</location>
        <topology evidence="1">Multi-pass membrane protein</topology>
    </subcellularLocation>
</comment>